<dbReference type="SMART" id="SM00028">
    <property type="entry name" value="TPR"/>
    <property type="match status" value="2"/>
</dbReference>
<feature type="domain" description="Serine/threonine specific protein phosphatases" evidence="12">
    <location>
        <begin position="307"/>
        <end position="312"/>
    </location>
</feature>
<evidence type="ECO:0000256" key="5">
    <source>
        <dbReference type="ARBA" id="ARBA00022801"/>
    </source>
</evidence>
<sequence>MATFSGEAEVKASSEAGNSSNPNETSGPDEVLQERANALKAKGNECFKEGSYETAIEFYSQAIDVCPNAILYANRSACYLKTESFGLGMSDAKESIKLDPRYVKGYYRLGSAHMLLGHYKDAQKVFKRVTILRPKDASARQKYKQCTAEVKRQAFEEAIKTEDAEPLCETIDLNGFHVPDNYAGPRLDDDGPITVKFCEELMQWMFEQQVLHKRYAALILKKLRTHLESLESLVEITIPEGNEISVCGDTHGQYYDLMNIFDINGNPSETNPYLFNGDFVDRGSWSVEVVLTLFAWKLALPNHMHLMRGNHETRNMNRIYGFDGEVKHKYDDMIMQMFTEVFRVLPLAATLNNKVIIMHGGLFQEDGVKISDIKKIQRNCEPPESGLMSDILWSDPQPFSGRGPSKRGVGQSFGPDITKAFLEDNGLELLVRSHEVKEEGYLVEHDEKLITVFSAPNYCDQMGNKGALIRFGADCKPEFKQFEAVSHPDIKPMAYASNMGLYGM</sequence>
<feature type="compositionally biased region" description="Polar residues" evidence="11">
    <location>
        <begin position="15"/>
        <end position="26"/>
    </location>
</feature>
<evidence type="ECO:0000256" key="8">
    <source>
        <dbReference type="PIRSR" id="PIRSR033096-1"/>
    </source>
</evidence>
<dbReference type="SMART" id="SM00156">
    <property type="entry name" value="PP2Ac"/>
    <property type="match status" value="1"/>
</dbReference>
<dbReference type="SUPFAM" id="SSF56300">
    <property type="entry name" value="Metallo-dependent phosphatases"/>
    <property type="match status" value="1"/>
</dbReference>
<evidence type="ECO:0000256" key="4">
    <source>
        <dbReference type="ARBA" id="ARBA00022737"/>
    </source>
</evidence>
<dbReference type="Pfam" id="PF00515">
    <property type="entry name" value="TPR_1"/>
    <property type="match status" value="1"/>
</dbReference>
<dbReference type="InterPro" id="IPR011990">
    <property type="entry name" value="TPR-like_helical_dom_sf"/>
</dbReference>
<dbReference type="PIRSF" id="PIRSF033096">
    <property type="entry name" value="PPPtase_5"/>
    <property type="match status" value="1"/>
</dbReference>
<dbReference type="InterPro" id="IPR006186">
    <property type="entry name" value="Ser/Thr-sp_prot-phosphatase"/>
</dbReference>
<dbReference type="InterPro" id="IPR013105">
    <property type="entry name" value="TPR_2"/>
</dbReference>
<feature type="active site" description="Proton donor/acceptor" evidence="8">
    <location>
        <position position="311"/>
    </location>
</feature>
<dbReference type="Pfam" id="PF00149">
    <property type="entry name" value="Metallophos"/>
    <property type="match status" value="1"/>
</dbReference>
<evidence type="ECO:0000256" key="6">
    <source>
        <dbReference type="ARBA" id="ARBA00022803"/>
    </source>
</evidence>
<evidence type="ECO:0000256" key="1">
    <source>
        <dbReference type="ARBA" id="ARBA00001936"/>
    </source>
</evidence>
<keyword evidence="5 10" id="KW-0378">Hydrolase</keyword>
<dbReference type="Gene3D" id="1.25.40.10">
    <property type="entry name" value="Tetratricopeptide repeat domain"/>
    <property type="match status" value="1"/>
</dbReference>
<dbReference type="Pfam" id="PF08321">
    <property type="entry name" value="PPP5"/>
    <property type="match status" value="1"/>
</dbReference>
<keyword evidence="4" id="KW-0677">Repeat</keyword>
<dbReference type="PRINTS" id="PR00114">
    <property type="entry name" value="STPHPHTASE"/>
</dbReference>
<dbReference type="PROSITE" id="PS50005">
    <property type="entry name" value="TPR"/>
    <property type="match status" value="2"/>
</dbReference>
<feature type="repeat" description="TPR" evidence="9">
    <location>
        <begin position="36"/>
        <end position="69"/>
    </location>
</feature>
<keyword evidence="6 9" id="KW-0802">TPR repeat</keyword>
<dbReference type="InterPro" id="IPR004843">
    <property type="entry name" value="Calcineurin-like_PHP"/>
</dbReference>
<comment type="similarity">
    <text evidence="2">Belongs to the PPP phosphatase family. PP-5 (PP-T) subfamily.</text>
</comment>
<dbReference type="SUPFAM" id="SSF48452">
    <property type="entry name" value="TPR-like"/>
    <property type="match status" value="1"/>
</dbReference>
<gene>
    <name evidence="13" type="ORF">ASTO00021_LOCUS18309</name>
</gene>
<evidence type="ECO:0000256" key="9">
    <source>
        <dbReference type="PROSITE-ProRule" id="PRU00339"/>
    </source>
</evidence>
<evidence type="ECO:0000256" key="2">
    <source>
        <dbReference type="ARBA" id="ARBA00008786"/>
    </source>
</evidence>
<evidence type="ECO:0000256" key="10">
    <source>
        <dbReference type="RuleBase" id="RU004273"/>
    </source>
</evidence>
<organism evidence="13">
    <name type="scientific">Aplanochytrium stocchinoi</name>
    <dbReference type="NCBI Taxonomy" id="215587"/>
    <lineage>
        <taxon>Eukaryota</taxon>
        <taxon>Sar</taxon>
        <taxon>Stramenopiles</taxon>
        <taxon>Bigyra</taxon>
        <taxon>Labyrinthulomycetes</taxon>
        <taxon>Thraustochytrida</taxon>
        <taxon>Thraustochytriidae</taxon>
        <taxon>Aplanochytrium</taxon>
    </lineage>
</organism>
<evidence type="ECO:0000313" key="13">
    <source>
        <dbReference type="EMBL" id="CAE0448345.1"/>
    </source>
</evidence>
<dbReference type="EMBL" id="HBIN01024324">
    <property type="protein sequence ID" value="CAE0448345.1"/>
    <property type="molecule type" value="Transcribed_RNA"/>
</dbReference>
<evidence type="ECO:0000256" key="11">
    <source>
        <dbReference type="SAM" id="MobiDB-lite"/>
    </source>
</evidence>
<dbReference type="Gene3D" id="3.60.21.10">
    <property type="match status" value="1"/>
</dbReference>
<dbReference type="PANTHER" id="PTHR45668:SF5">
    <property type="entry name" value="SERINE_THREONINE-PROTEIN PHOSPHATASE 5"/>
    <property type="match status" value="1"/>
</dbReference>
<dbReference type="InterPro" id="IPR029052">
    <property type="entry name" value="Metallo-depent_PP-like"/>
</dbReference>
<dbReference type="EC" id="3.1.3.16" evidence="10"/>
<keyword evidence="7" id="KW-0464">Manganese</keyword>
<dbReference type="CDD" id="cd07417">
    <property type="entry name" value="MPP_PP5_C"/>
    <property type="match status" value="1"/>
</dbReference>
<protein>
    <recommendedName>
        <fullName evidence="10">Serine/threonine-protein phosphatase</fullName>
        <ecNumber evidence="10">3.1.3.16</ecNumber>
    </recommendedName>
</protein>
<dbReference type="Pfam" id="PF07719">
    <property type="entry name" value="TPR_2"/>
    <property type="match status" value="1"/>
</dbReference>
<dbReference type="InterPro" id="IPR041753">
    <property type="entry name" value="PP5_C"/>
</dbReference>
<feature type="region of interest" description="Disordered" evidence="11">
    <location>
        <begin position="1"/>
        <end position="30"/>
    </location>
</feature>
<dbReference type="FunFam" id="3.60.21.10:FF:000017">
    <property type="entry name" value="Serine/threonine-protein phosphatase"/>
    <property type="match status" value="1"/>
</dbReference>
<evidence type="ECO:0000256" key="7">
    <source>
        <dbReference type="ARBA" id="ARBA00023211"/>
    </source>
</evidence>
<dbReference type="AlphaFoldDB" id="A0A7S3PRS1"/>
<evidence type="ECO:0000256" key="3">
    <source>
        <dbReference type="ARBA" id="ARBA00022723"/>
    </source>
</evidence>
<feature type="repeat" description="TPR" evidence="9">
    <location>
        <begin position="103"/>
        <end position="136"/>
    </location>
</feature>
<name>A0A7S3PRS1_9STRA</name>
<proteinExistence type="inferred from homology"/>
<accession>A0A7S3PRS1</accession>
<dbReference type="GO" id="GO:0004722">
    <property type="term" value="F:protein serine/threonine phosphatase activity"/>
    <property type="evidence" value="ECO:0007669"/>
    <property type="project" value="UniProtKB-EC"/>
</dbReference>
<evidence type="ECO:0000259" key="12">
    <source>
        <dbReference type="PROSITE" id="PS00125"/>
    </source>
</evidence>
<dbReference type="GO" id="GO:0046872">
    <property type="term" value="F:metal ion binding"/>
    <property type="evidence" value="ECO:0007669"/>
    <property type="project" value="UniProtKB-KW"/>
</dbReference>
<dbReference type="InterPro" id="IPR013235">
    <property type="entry name" value="PPP_dom"/>
</dbReference>
<comment type="cofactor">
    <cofactor evidence="1">
        <name>Mn(2+)</name>
        <dbReference type="ChEBI" id="CHEBI:29035"/>
    </cofactor>
</comment>
<dbReference type="InterPro" id="IPR051134">
    <property type="entry name" value="PPP_phosphatase"/>
</dbReference>
<dbReference type="InterPro" id="IPR019734">
    <property type="entry name" value="TPR_rpt"/>
</dbReference>
<dbReference type="PROSITE" id="PS00125">
    <property type="entry name" value="SER_THR_PHOSPHATASE"/>
    <property type="match status" value="1"/>
</dbReference>
<dbReference type="PANTHER" id="PTHR45668">
    <property type="entry name" value="SERINE/THREONINE-PROTEIN PHOSPHATASE 5-RELATED"/>
    <property type="match status" value="1"/>
</dbReference>
<keyword evidence="3" id="KW-0479">Metal-binding</keyword>
<comment type="catalytic activity">
    <reaction evidence="10">
        <text>O-phospho-L-threonyl-[protein] + H2O = L-threonyl-[protein] + phosphate</text>
        <dbReference type="Rhea" id="RHEA:47004"/>
        <dbReference type="Rhea" id="RHEA-COMP:11060"/>
        <dbReference type="Rhea" id="RHEA-COMP:11605"/>
        <dbReference type="ChEBI" id="CHEBI:15377"/>
        <dbReference type="ChEBI" id="CHEBI:30013"/>
        <dbReference type="ChEBI" id="CHEBI:43474"/>
        <dbReference type="ChEBI" id="CHEBI:61977"/>
        <dbReference type="EC" id="3.1.3.16"/>
    </reaction>
</comment>
<reference evidence="13" key="1">
    <citation type="submission" date="2021-01" db="EMBL/GenBank/DDBJ databases">
        <authorList>
            <person name="Corre E."/>
            <person name="Pelletier E."/>
            <person name="Niang G."/>
            <person name="Scheremetjew M."/>
            <person name="Finn R."/>
            <person name="Kale V."/>
            <person name="Holt S."/>
            <person name="Cochrane G."/>
            <person name="Meng A."/>
            <person name="Brown T."/>
            <person name="Cohen L."/>
        </authorList>
    </citation>
    <scope>NUCLEOTIDE SEQUENCE</scope>
    <source>
        <strain evidence="13">GSBS06</strain>
    </source>
</reference>